<keyword evidence="2" id="KW-1185">Reference proteome</keyword>
<organism evidence="1 2">
    <name type="scientific">Trifolium pratense</name>
    <name type="common">Red clover</name>
    <dbReference type="NCBI Taxonomy" id="57577"/>
    <lineage>
        <taxon>Eukaryota</taxon>
        <taxon>Viridiplantae</taxon>
        <taxon>Streptophyta</taxon>
        <taxon>Embryophyta</taxon>
        <taxon>Tracheophyta</taxon>
        <taxon>Spermatophyta</taxon>
        <taxon>Magnoliopsida</taxon>
        <taxon>eudicotyledons</taxon>
        <taxon>Gunneridae</taxon>
        <taxon>Pentapetalae</taxon>
        <taxon>rosids</taxon>
        <taxon>fabids</taxon>
        <taxon>Fabales</taxon>
        <taxon>Fabaceae</taxon>
        <taxon>Papilionoideae</taxon>
        <taxon>50 kb inversion clade</taxon>
        <taxon>NPAAA clade</taxon>
        <taxon>Hologalegina</taxon>
        <taxon>IRL clade</taxon>
        <taxon>Trifolieae</taxon>
        <taxon>Trifolium</taxon>
    </lineage>
</organism>
<protein>
    <submittedName>
        <fullName evidence="1">Uncharacterized protein</fullName>
    </submittedName>
</protein>
<proteinExistence type="predicted"/>
<sequence>MYAYHDIPKQLADMMAGLFDGLSKQLAGSDISFRQMRFDTYKLPFIQLKKILVLLTLTYYRKYGVENWYHDEGYACAQESMFFLLSAAKLIFLLFPGNTFNIEAGKQALRNINSLSLFLNIEVNPRPDENSEGGIIVEIKVKELDQKTAEVNTEWSIVPGRGGYPTLASLQPGGTIVFEHRNLQGASVIRMLQSYLGAQCFQMNDGWVGLEKSPDGSFKKKILD</sequence>
<evidence type="ECO:0000313" key="1">
    <source>
        <dbReference type="EMBL" id="CAJ2673959.1"/>
    </source>
</evidence>
<dbReference type="Proteomes" id="UP001177021">
    <property type="component" value="Unassembled WGS sequence"/>
</dbReference>
<reference evidence="1" key="1">
    <citation type="submission" date="2023-10" db="EMBL/GenBank/DDBJ databases">
        <authorList>
            <person name="Rodriguez Cubillos JULIANA M."/>
            <person name="De Vega J."/>
        </authorList>
    </citation>
    <scope>NUCLEOTIDE SEQUENCE</scope>
</reference>
<evidence type="ECO:0000313" key="2">
    <source>
        <dbReference type="Proteomes" id="UP001177021"/>
    </source>
</evidence>
<gene>
    <name evidence="1" type="ORF">MILVUS5_LOCUS37336</name>
</gene>
<name>A0ACB0M044_TRIPR</name>
<comment type="caution">
    <text evidence="1">The sequence shown here is derived from an EMBL/GenBank/DDBJ whole genome shotgun (WGS) entry which is preliminary data.</text>
</comment>
<dbReference type="EMBL" id="CASHSV030000716">
    <property type="protein sequence ID" value="CAJ2673959.1"/>
    <property type="molecule type" value="Genomic_DNA"/>
</dbReference>
<accession>A0ACB0M044</accession>